<evidence type="ECO:0000256" key="1">
    <source>
        <dbReference type="ARBA" id="ARBA00022839"/>
    </source>
</evidence>
<dbReference type="Pfam" id="PF07521">
    <property type="entry name" value="RMMBL"/>
    <property type="match status" value="1"/>
</dbReference>
<dbReference type="InterPro" id="IPR042173">
    <property type="entry name" value="RNase_J_2"/>
</dbReference>
<dbReference type="CDD" id="cd07732">
    <property type="entry name" value="metallo-hydrolase-like_MBL-fold"/>
    <property type="match status" value="1"/>
</dbReference>
<dbReference type="PANTHER" id="PTHR43694">
    <property type="entry name" value="RIBONUCLEASE J"/>
    <property type="match status" value="1"/>
</dbReference>
<gene>
    <name evidence="4" type="ORF">VEIS1202513_03150</name>
</gene>
<dbReference type="InterPro" id="IPR011108">
    <property type="entry name" value="RMMBL"/>
</dbReference>
<evidence type="ECO:0000313" key="5">
    <source>
        <dbReference type="Proteomes" id="UP000679260"/>
    </source>
</evidence>
<dbReference type="GO" id="GO:0016787">
    <property type="term" value="F:hydrolase activity"/>
    <property type="evidence" value="ECO:0007669"/>
    <property type="project" value="UniProtKB-KW"/>
</dbReference>
<dbReference type="InterPro" id="IPR001279">
    <property type="entry name" value="Metallo-B-lactamas"/>
</dbReference>
<dbReference type="InterPro" id="IPR036866">
    <property type="entry name" value="RibonucZ/Hydroxyglut_hydro"/>
</dbReference>
<name>A0ABM7HFJ1_9FIRM</name>
<evidence type="ECO:0000256" key="2">
    <source>
        <dbReference type="ARBA" id="ARBA00022884"/>
    </source>
</evidence>
<dbReference type="PANTHER" id="PTHR43694:SF1">
    <property type="entry name" value="RIBONUCLEASE J"/>
    <property type="match status" value="1"/>
</dbReference>
<evidence type="ECO:0000313" key="4">
    <source>
        <dbReference type="EMBL" id="BBU35794.1"/>
    </source>
</evidence>
<keyword evidence="2" id="KW-0694">RNA-binding</keyword>
<reference evidence="4 5" key="1">
    <citation type="submission" date="2020-01" db="EMBL/GenBank/DDBJ databases">
        <title>Veillonella burapaensis sp. nov., anaerobic, Gram-stain-negative coccus isolated from saliva of a Thai child.</title>
        <authorList>
            <person name="Mashima I."/>
            <person name="Theodorea C."/>
            <person name="Nakazawa F."/>
            <person name="Thaweboon B."/>
            <person name="Thaweboon S."/>
            <person name="Tamai R."/>
            <person name="Kiyoura Y."/>
        </authorList>
    </citation>
    <scope>NUCLEOTIDE SEQUENCE [LARGE SCALE GENOMIC DNA]</scope>
    <source>
        <strain evidence="4 5">S12025-13</strain>
    </source>
</reference>
<dbReference type="SUPFAM" id="SSF56281">
    <property type="entry name" value="Metallo-hydrolase/oxidoreductase"/>
    <property type="match status" value="1"/>
</dbReference>
<keyword evidence="4" id="KW-0378">Hydrolase</keyword>
<keyword evidence="1" id="KW-0540">Nuclease</keyword>
<evidence type="ECO:0000259" key="3">
    <source>
        <dbReference type="SMART" id="SM00849"/>
    </source>
</evidence>
<dbReference type="Proteomes" id="UP000679260">
    <property type="component" value="Chromosome"/>
</dbReference>
<feature type="domain" description="Metallo-beta-lactamase" evidence="3">
    <location>
        <begin position="23"/>
        <end position="194"/>
    </location>
</feature>
<keyword evidence="1" id="KW-0269">Exonuclease</keyword>
<dbReference type="EMBL" id="AP022322">
    <property type="protein sequence ID" value="BBU35794.1"/>
    <property type="molecule type" value="Genomic_DNA"/>
</dbReference>
<organism evidence="4 5">
    <name type="scientific">Veillonella orientalis</name>
    <dbReference type="NCBI Taxonomy" id="2682455"/>
    <lineage>
        <taxon>Bacteria</taxon>
        <taxon>Bacillati</taxon>
        <taxon>Bacillota</taxon>
        <taxon>Negativicutes</taxon>
        <taxon>Veillonellales</taxon>
        <taxon>Veillonellaceae</taxon>
        <taxon>Veillonella</taxon>
    </lineage>
</organism>
<proteinExistence type="predicted"/>
<keyword evidence="5" id="KW-1185">Reference proteome</keyword>
<dbReference type="Gene3D" id="3.40.50.10710">
    <property type="entry name" value="Metallo-hydrolase/oxidoreductase"/>
    <property type="match status" value="1"/>
</dbReference>
<dbReference type="Gene3D" id="3.60.15.10">
    <property type="entry name" value="Ribonuclease Z/Hydroxyacylglutathione hydrolase-like"/>
    <property type="match status" value="1"/>
</dbReference>
<accession>A0ABM7HFJ1</accession>
<dbReference type="SMART" id="SM00849">
    <property type="entry name" value="Lactamase_B"/>
    <property type="match status" value="1"/>
</dbReference>
<dbReference type="Pfam" id="PF12706">
    <property type="entry name" value="Lactamase_B_2"/>
    <property type="match status" value="1"/>
</dbReference>
<sequence>MLRNHKGLVTMNITVHRGTHQIGGSAIEISTASTRIVLDFGNELSLDEKYTPINLDIDGVTKGIADCDGIVISHYHMDHLGQLTSVLPEIPLYMGELSKEVAMIAAEHQDKDFYLRLLGANTFRGGEAFTIGNIHIRPLVIDHSAADSYMFVIEAEGKRVLYTGDFRLHGLRHHVLEKLVKTYIGKVDVLITEGTSLSRDADDHISEVDVLDDISSYIQDGKYVFVMCSSTNIDRIMGVWQNMPTDKVLICDTYQKRILDTVINNVYYESSLYRRHDSPLVLSKGPYPKYYMDNGFVSLIRGTEYFISHIKEFPKDDVRIIYSMWTGYIEENPALKNLLDTYPFYISHASGHVSKTDLLKFIDLVNPDVIIPVHTDNPDRLEELVPHRNVYTVNDNEPFIL</sequence>
<protein>
    <submittedName>
        <fullName evidence="4">MBL fold hydrolase</fullName>
    </submittedName>
</protein>